<dbReference type="PROSITE" id="PS51257">
    <property type="entry name" value="PROKAR_LIPOPROTEIN"/>
    <property type="match status" value="1"/>
</dbReference>
<organism evidence="8 9">
    <name type="scientific">Paenibacillus chitinolyticus</name>
    <dbReference type="NCBI Taxonomy" id="79263"/>
    <lineage>
        <taxon>Bacteria</taxon>
        <taxon>Bacillati</taxon>
        <taxon>Bacillota</taxon>
        <taxon>Bacilli</taxon>
        <taxon>Bacillales</taxon>
        <taxon>Paenibacillaceae</taxon>
        <taxon>Paenibacillus</taxon>
    </lineage>
</organism>
<dbReference type="InterPro" id="IPR002491">
    <property type="entry name" value="ABC_transptr_periplasmic_BD"/>
</dbReference>
<sequence>MRFTGKNVRLGGALLLLLFSAACGTAGQQSGSGQPAAEGADGASGQAAVRTIRDAGGEVAIPVKPLRIADVSGSTEELLVLGFTPVVTGNTEMSAPTQLTPILQKKLGGGTVKAGWFQSEVSLEAIAAANPDLILAGPAQSKIYDQLRTIAPTVRVPYGFNAFRERFSFLAETLDKKKEMEDWSSRYEADSRKLKEQITKLTGNETFAVIEATQKEIRVYAETGIADMLYRDLGLPKPPGTPDPDPWGGKVLSLEALPAIDADHIVLLADNEQNALEQSRLWGGLRAVKTGHVYRVTSRQSYNEAFFALGKENLIGQIAGDILEKNKR</sequence>
<evidence type="ECO:0000256" key="2">
    <source>
        <dbReference type="ARBA" id="ARBA00008814"/>
    </source>
</evidence>
<reference evidence="7 10" key="2">
    <citation type="submission" date="2022-05" db="EMBL/GenBank/DDBJ databases">
        <title>Genome Sequencing of Bee-Associated Microbes.</title>
        <authorList>
            <person name="Dunlap C."/>
        </authorList>
    </citation>
    <scope>NUCLEOTIDE SEQUENCE [LARGE SCALE GENOMIC DNA]</scope>
    <source>
        <strain evidence="7 10">NRRL B-23120</strain>
    </source>
</reference>
<keyword evidence="3" id="KW-0813">Transport</keyword>
<feature type="signal peptide" evidence="5">
    <location>
        <begin position="1"/>
        <end position="25"/>
    </location>
</feature>
<comment type="similarity">
    <text evidence="2">Belongs to the bacterial solute-binding protein 8 family.</text>
</comment>
<accession>A0A410WRK2</accession>
<dbReference type="Pfam" id="PF01497">
    <property type="entry name" value="Peripla_BP_2"/>
    <property type="match status" value="1"/>
</dbReference>
<feature type="domain" description="Fe/B12 periplasmic-binding" evidence="6">
    <location>
        <begin position="66"/>
        <end position="326"/>
    </location>
</feature>
<dbReference type="Proteomes" id="UP000288943">
    <property type="component" value="Chromosome"/>
</dbReference>
<name>A0A410WRK2_9BACL</name>
<evidence type="ECO:0000256" key="4">
    <source>
        <dbReference type="ARBA" id="ARBA00022729"/>
    </source>
</evidence>
<gene>
    <name evidence="7" type="ORF">M5X16_22240</name>
    <name evidence="8" type="ORF">PC41400_04385</name>
</gene>
<evidence type="ECO:0000256" key="5">
    <source>
        <dbReference type="SAM" id="SignalP"/>
    </source>
</evidence>
<evidence type="ECO:0000259" key="6">
    <source>
        <dbReference type="PROSITE" id="PS50983"/>
    </source>
</evidence>
<evidence type="ECO:0000313" key="10">
    <source>
        <dbReference type="Proteomes" id="UP001527202"/>
    </source>
</evidence>
<dbReference type="RefSeq" id="WP_042231981.1">
    <property type="nucleotide sequence ID" value="NZ_CP026520.1"/>
</dbReference>
<feature type="chain" id="PRO_5038599265" evidence="5">
    <location>
        <begin position="26"/>
        <end position="328"/>
    </location>
</feature>
<keyword evidence="4 5" id="KW-0732">Signal</keyword>
<dbReference type="GO" id="GO:0030288">
    <property type="term" value="C:outer membrane-bounded periplasmic space"/>
    <property type="evidence" value="ECO:0007669"/>
    <property type="project" value="TreeGrafter"/>
</dbReference>
<evidence type="ECO:0000313" key="9">
    <source>
        <dbReference type="Proteomes" id="UP000288943"/>
    </source>
</evidence>
<dbReference type="OrthoDB" id="63946at2"/>
<proteinExistence type="inferred from homology"/>
<dbReference type="PANTHER" id="PTHR30532">
    <property type="entry name" value="IRON III DICITRATE-BINDING PERIPLASMIC PROTEIN"/>
    <property type="match status" value="1"/>
</dbReference>
<dbReference type="GeneID" id="95374054"/>
<reference evidence="8 9" key="1">
    <citation type="submission" date="2018-01" db="EMBL/GenBank/DDBJ databases">
        <title>The whole genome sequencing and assembly of Paenibacillus chitinolyticus KCCM 41400 strain.</title>
        <authorList>
            <person name="Kim J.-Y."/>
            <person name="Park M.-K."/>
            <person name="Lee Y.-J."/>
            <person name="Yi H."/>
            <person name="Bahn Y.-S."/>
            <person name="Kim J.F."/>
            <person name="Lee D.-W."/>
        </authorList>
    </citation>
    <scope>NUCLEOTIDE SEQUENCE [LARGE SCALE GENOMIC DNA]</scope>
    <source>
        <strain evidence="8 9">KCCM 41400</strain>
    </source>
</reference>
<dbReference type="PANTHER" id="PTHR30532:SF21">
    <property type="entry name" value="SIDEROPHORE-BINDING LIPOPROTEIN YFIY-RELATED"/>
    <property type="match status" value="1"/>
</dbReference>
<dbReference type="KEGG" id="pchi:PC41400_04385"/>
<dbReference type="Gene3D" id="3.40.50.1980">
    <property type="entry name" value="Nitrogenase molybdenum iron protein domain"/>
    <property type="match status" value="2"/>
</dbReference>
<dbReference type="SUPFAM" id="SSF53807">
    <property type="entry name" value="Helical backbone' metal receptor"/>
    <property type="match status" value="1"/>
</dbReference>
<evidence type="ECO:0000256" key="3">
    <source>
        <dbReference type="ARBA" id="ARBA00022448"/>
    </source>
</evidence>
<dbReference type="EMBL" id="JAMDMJ010000031">
    <property type="protein sequence ID" value="MCY9598474.1"/>
    <property type="molecule type" value="Genomic_DNA"/>
</dbReference>
<evidence type="ECO:0000256" key="1">
    <source>
        <dbReference type="ARBA" id="ARBA00004196"/>
    </source>
</evidence>
<dbReference type="InterPro" id="IPR051313">
    <property type="entry name" value="Bact_iron-sidero_bind"/>
</dbReference>
<keyword evidence="10" id="KW-1185">Reference proteome</keyword>
<evidence type="ECO:0000313" key="7">
    <source>
        <dbReference type="EMBL" id="MCY9598474.1"/>
    </source>
</evidence>
<dbReference type="GO" id="GO:1901678">
    <property type="term" value="P:iron coordination entity transport"/>
    <property type="evidence" value="ECO:0007669"/>
    <property type="project" value="UniProtKB-ARBA"/>
</dbReference>
<comment type="subcellular location">
    <subcellularLocation>
        <location evidence="1">Cell envelope</location>
    </subcellularLocation>
</comment>
<dbReference type="AlphaFoldDB" id="A0A410WRK2"/>
<protein>
    <submittedName>
        <fullName evidence="8">ABC transporter substrate-binding protein</fullName>
    </submittedName>
</protein>
<evidence type="ECO:0000313" key="8">
    <source>
        <dbReference type="EMBL" id="QAV16964.1"/>
    </source>
</evidence>
<dbReference type="EMBL" id="CP026520">
    <property type="protein sequence ID" value="QAV16964.1"/>
    <property type="molecule type" value="Genomic_DNA"/>
</dbReference>
<dbReference type="PROSITE" id="PS50983">
    <property type="entry name" value="FE_B12_PBP"/>
    <property type="match status" value="1"/>
</dbReference>
<dbReference type="Proteomes" id="UP001527202">
    <property type="component" value="Unassembled WGS sequence"/>
</dbReference>